<name>A0A4R0RGU7_9APHY</name>
<dbReference type="Pfam" id="PF00501">
    <property type="entry name" value="AMP-binding"/>
    <property type="match status" value="1"/>
</dbReference>
<dbReference type="SUPFAM" id="SSF56801">
    <property type="entry name" value="Acetyl-CoA synthetase-like"/>
    <property type="match status" value="1"/>
</dbReference>
<dbReference type="STRING" id="92696.A0A4R0RGU7"/>
<dbReference type="Pfam" id="PF23562">
    <property type="entry name" value="AMP-binding_C_3"/>
    <property type="match status" value="1"/>
</dbReference>
<keyword evidence="6" id="KW-1185">Reference proteome</keyword>
<dbReference type="PANTHER" id="PTHR43439">
    <property type="entry name" value="PHENYLACETATE-COENZYME A LIGASE"/>
    <property type="match status" value="1"/>
</dbReference>
<proteinExistence type="predicted"/>
<dbReference type="Gene3D" id="3.40.50.720">
    <property type="entry name" value="NAD(P)-binding Rossmann-like Domain"/>
    <property type="match status" value="1"/>
</dbReference>
<dbReference type="AlphaFoldDB" id="A0A4R0RGU7"/>
<keyword evidence="1" id="KW-0596">Phosphopantetheine</keyword>
<evidence type="ECO:0000259" key="4">
    <source>
        <dbReference type="Pfam" id="PF07993"/>
    </source>
</evidence>
<evidence type="ECO:0000313" key="6">
    <source>
        <dbReference type="Proteomes" id="UP000292702"/>
    </source>
</evidence>
<dbReference type="InterPro" id="IPR051414">
    <property type="entry name" value="Adenylate-forming_Reductase"/>
</dbReference>
<feature type="domain" description="Thioester reductase (TE)" evidence="4">
    <location>
        <begin position="597"/>
        <end position="832"/>
    </location>
</feature>
<keyword evidence="2" id="KW-0597">Phosphoprotein</keyword>
<dbReference type="InterPro" id="IPR020845">
    <property type="entry name" value="AMP-binding_CS"/>
</dbReference>
<evidence type="ECO:0000313" key="5">
    <source>
        <dbReference type="EMBL" id="TCD64925.1"/>
    </source>
</evidence>
<sequence length="973" mass="105641">MSPRNSPDAVCEMLHKTSCKRIIAQQSLSALVSAVQTLMVEKNSSVEVVQLPFLHDIFPTISGEDVVVEPYPRTSRTPQPDDVVLILHSSGSTGFPKPIPQTNQTILEWCLTPIIYRSRDKNICWGGTSLPTFHTMGIYIQFYAPLTSGEFIGLFTPQYPAPPVVPNPQNTLATTKLVGCNGIVIMPSYVEEWAQSPENAKYLTSLDVLVFAGGPLSDANGDKLVASGVNLCSIYGATEFGAPTMIFDTDDTQGPDSDVKTSADWAWLQLSNTVNTRWVPQGDGTYELQTLTCATHHPAVKNLSDVEGYATSDLFRPHPRKKGLWKIVGRTDDVIVLGAGEKIVPIPQEGYLSSLPFVKGVTMFGRGQTQAGVLIEPAPDAAIDPTDETALETFRERIWPFVEEANKLAPAFARIFKEMILVTHPAKPMARVAKGTVMRKLVLAEYDEEIQRLAPTNKVAPPSEWTAEVIEEWLLQQAMTINKGQEPSAVVDIFEQGFDSLSASFLHNHLIGALHSSSDPAAQAIADKIPQDFIFTHPTLQRLAGVVAHLVHPDSSSELPRSQEEQIAHLVEKYTVDLPNFTSASTNGSLDGAVVLLTGSTGSLGSHILAYLLQSSDVRRVYTLDRGSGSLERLKASFVDRSLPIELLQSDKLVACSGVLSRVDLGLDPAIVQEIQRSVTHIIHNAWKLDFNLSVSSFESHIAGTRTLVDFSAGCTVPVKFLFSSSVTSAQSWNAAEALVPEHVLTNPRIAVGHGYGESKYVVERLLADAKSRGLDTLSLRIGQLSGSTHTGAWNVSDWVPIIVKSSVALGCLPDLDGTVDWTPVDVAARTIVDAVATPGSLPDVINIVHPRPATWSAIFSSVNESVGGTLQLIPFDAWLVRVEARSATATEHDFDRIPAIKLLRFLRSFVAPTKDLVGARGAGEQPLYDCSRAQAISPTLKDAEPIGANGVGMWLKYWATKEPSGFCLDRDL</sequence>
<dbReference type="OrthoDB" id="429813at2759"/>
<dbReference type="PROSITE" id="PS00455">
    <property type="entry name" value="AMP_BINDING"/>
    <property type="match status" value="1"/>
</dbReference>
<gene>
    <name evidence="5" type="ORF">EIP91_003422</name>
</gene>
<dbReference type="InterPro" id="IPR042099">
    <property type="entry name" value="ANL_N_sf"/>
</dbReference>
<dbReference type="PANTHER" id="PTHR43439:SF2">
    <property type="entry name" value="ENZYME, PUTATIVE (JCVI)-RELATED"/>
    <property type="match status" value="1"/>
</dbReference>
<evidence type="ECO:0000259" key="3">
    <source>
        <dbReference type="Pfam" id="PF00501"/>
    </source>
</evidence>
<dbReference type="Gene3D" id="3.40.50.12780">
    <property type="entry name" value="N-terminal domain of ligase-like"/>
    <property type="match status" value="1"/>
</dbReference>
<reference evidence="5 6" key="1">
    <citation type="submission" date="2018-11" db="EMBL/GenBank/DDBJ databases">
        <title>Genome assembly of Steccherinum ochraceum LE-BIN_3174, the white-rot fungus of the Steccherinaceae family (The Residual Polyporoid clade, Polyporales, Basidiomycota).</title>
        <authorList>
            <person name="Fedorova T.V."/>
            <person name="Glazunova O.A."/>
            <person name="Landesman E.O."/>
            <person name="Moiseenko K.V."/>
            <person name="Psurtseva N.V."/>
            <person name="Savinova O.S."/>
            <person name="Shakhova N.V."/>
            <person name="Tyazhelova T.V."/>
            <person name="Vasina D.V."/>
        </authorList>
    </citation>
    <scope>NUCLEOTIDE SEQUENCE [LARGE SCALE GENOMIC DNA]</scope>
    <source>
        <strain evidence="5 6">LE-BIN_3174</strain>
    </source>
</reference>
<feature type="domain" description="AMP-dependent synthetase/ligase" evidence="3">
    <location>
        <begin position="2"/>
        <end position="251"/>
    </location>
</feature>
<dbReference type="Proteomes" id="UP000292702">
    <property type="component" value="Unassembled WGS sequence"/>
</dbReference>
<dbReference type="SUPFAM" id="SSF51735">
    <property type="entry name" value="NAD(P)-binding Rossmann-fold domains"/>
    <property type="match status" value="1"/>
</dbReference>
<comment type="caution">
    <text evidence="5">The sequence shown here is derived from an EMBL/GenBank/DDBJ whole genome shotgun (WGS) entry which is preliminary data.</text>
</comment>
<dbReference type="InterPro" id="IPR013120">
    <property type="entry name" value="FAR_NAD-bd"/>
</dbReference>
<dbReference type="Pfam" id="PF07993">
    <property type="entry name" value="NAD_binding_4"/>
    <property type="match status" value="1"/>
</dbReference>
<organism evidence="5 6">
    <name type="scientific">Steccherinum ochraceum</name>
    <dbReference type="NCBI Taxonomy" id="92696"/>
    <lineage>
        <taxon>Eukaryota</taxon>
        <taxon>Fungi</taxon>
        <taxon>Dikarya</taxon>
        <taxon>Basidiomycota</taxon>
        <taxon>Agaricomycotina</taxon>
        <taxon>Agaricomycetes</taxon>
        <taxon>Polyporales</taxon>
        <taxon>Steccherinaceae</taxon>
        <taxon>Steccherinum</taxon>
    </lineage>
</organism>
<evidence type="ECO:0000256" key="2">
    <source>
        <dbReference type="ARBA" id="ARBA00022553"/>
    </source>
</evidence>
<accession>A0A4R0RGU7</accession>
<dbReference type="EMBL" id="RWJN01000207">
    <property type="protein sequence ID" value="TCD64925.1"/>
    <property type="molecule type" value="Genomic_DNA"/>
</dbReference>
<dbReference type="InterPro" id="IPR000873">
    <property type="entry name" value="AMP-dep_synth/lig_dom"/>
</dbReference>
<protein>
    <submittedName>
        <fullName evidence="5">Putative NRPS-like protein biosynthetic cluster</fullName>
    </submittedName>
</protein>
<evidence type="ECO:0000256" key="1">
    <source>
        <dbReference type="ARBA" id="ARBA00022450"/>
    </source>
</evidence>
<dbReference type="InterPro" id="IPR036291">
    <property type="entry name" value="NAD(P)-bd_dom_sf"/>
</dbReference>